<accession>A0A0F8X3Z1</accession>
<dbReference type="PROSITE" id="PS51379">
    <property type="entry name" value="4FE4S_FER_2"/>
    <property type="match status" value="2"/>
</dbReference>
<dbReference type="AlphaFoldDB" id="A0A0F8X3Z1"/>
<feature type="region of interest" description="Disordered" evidence="5">
    <location>
        <begin position="173"/>
        <end position="202"/>
    </location>
</feature>
<keyword evidence="4" id="KW-0411">Iron-sulfur</keyword>
<dbReference type="GO" id="GO:0051539">
    <property type="term" value="F:4 iron, 4 sulfur cluster binding"/>
    <property type="evidence" value="ECO:0007669"/>
    <property type="project" value="UniProtKB-KW"/>
</dbReference>
<dbReference type="PANTHER" id="PTHR43177:SF3">
    <property type="entry name" value="PROTEIN NRFC HOMOLOG"/>
    <property type="match status" value="1"/>
</dbReference>
<gene>
    <name evidence="7" type="ORF">LCGC14_2992480</name>
</gene>
<dbReference type="InterPro" id="IPR050954">
    <property type="entry name" value="ET_IronSulfur_Cluster-Binding"/>
</dbReference>
<keyword evidence="2" id="KW-0479">Metal-binding</keyword>
<dbReference type="PROSITE" id="PS00198">
    <property type="entry name" value="4FE4S_FER_1"/>
    <property type="match status" value="1"/>
</dbReference>
<feature type="domain" description="4Fe-4S ferredoxin-type" evidence="6">
    <location>
        <begin position="60"/>
        <end position="89"/>
    </location>
</feature>
<evidence type="ECO:0000256" key="5">
    <source>
        <dbReference type="SAM" id="MobiDB-lite"/>
    </source>
</evidence>
<dbReference type="Gene3D" id="3.30.70.20">
    <property type="match status" value="2"/>
</dbReference>
<proteinExistence type="predicted"/>
<evidence type="ECO:0000256" key="2">
    <source>
        <dbReference type="ARBA" id="ARBA00022723"/>
    </source>
</evidence>
<evidence type="ECO:0000256" key="1">
    <source>
        <dbReference type="ARBA" id="ARBA00022485"/>
    </source>
</evidence>
<reference evidence="7" key="1">
    <citation type="journal article" date="2015" name="Nature">
        <title>Complex archaea that bridge the gap between prokaryotes and eukaryotes.</title>
        <authorList>
            <person name="Spang A."/>
            <person name="Saw J.H."/>
            <person name="Jorgensen S.L."/>
            <person name="Zaremba-Niedzwiedzka K."/>
            <person name="Martijn J."/>
            <person name="Lind A.E."/>
            <person name="van Eijk R."/>
            <person name="Schleper C."/>
            <person name="Guy L."/>
            <person name="Ettema T.J."/>
        </authorList>
    </citation>
    <scope>NUCLEOTIDE SEQUENCE</scope>
</reference>
<comment type="caution">
    <text evidence="7">The sequence shown here is derived from an EMBL/GenBank/DDBJ whole genome shotgun (WGS) entry which is preliminary data.</text>
</comment>
<name>A0A0F8X3Z1_9ZZZZ</name>
<protein>
    <recommendedName>
        <fullName evidence="6">4Fe-4S ferredoxin-type domain-containing protein</fullName>
    </recommendedName>
</protein>
<feature type="domain" description="4Fe-4S ferredoxin-type" evidence="6">
    <location>
        <begin position="137"/>
        <end position="166"/>
    </location>
</feature>
<dbReference type="EMBL" id="LAZR01061420">
    <property type="protein sequence ID" value="KKK63618.1"/>
    <property type="molecule type" value="Genomic_DNA"/>
</dbReference>
<dbReference type="SUPFAM" id="SSF54862">
    <property type="entry name" value="4Fe-4S ferredoxins"/>
    <property type="match status" value="1"/>
</dbReference>
<keyword evidence="1" id="KW-0004">4Fe-4S</keyword>
<dbReference type="Pfam" id="PF13247">
    <property type="entry name" value="Fer4_11"/>
    <property type="match status" value="1"/>
</dbReference>
<dbReference type="InterPro" id="IPR017896">
    <property type="entry name" value="4Fe4S_Fe-S-bd"/>
</dbReference>
<feature type="non-terminal residue" evidence="7">
    <location>
        <position position="215"/>
    </location>
</feature>
<dbReference type="CDD" id="cd10551">
    <property type="entry name" value="PsrB"/>
    <property type="match status" value="1"/>
</dbReference>
<evidence type="ECO:0000259" key="6">
    <source>
        <dbReference type="PROSITE" id="PS51379"/>
    </source>
</evidence>
<keyword evidence="3" id="KW-0408">Iron</keyword>
<dbReference type="GO" id="GO:0046872">
    <property type="term" value="F:metal ion binding"/>
    <property type="evidence" value="ECO:0007669"/>
    <property type="project" value="UniProtKB-KW"/>
</dbReference>
<evidence type="ECO:0000256" key="4">
    <source>
        <dbReference type="ARBA" id="ARBA00023014"/>
    </source>
</evidence>
<dbReference type="PANTHER" id="PTHR43177">
    <property type="entry name" value="PROTEIN NRFC"/>
    <property type="match status" value="1"/>
</dbReference>
<dbReference type="InterPro" id="IPR017900">
    <property type="entry name" value="4Fe4S_Fe_S_CS"/>
</dbReference>
<evidence type="ECO:0000313" key="7">
    <source>
        <dbReference type="EMBL" id="KKK63618.1"/>
    </source>
</evidence>
<sequence>MDVIDAPVRPTELPLVMDISRGPIAVASPAADVLAGPSDLVRMQDELKRAMEKPIDQRKWSMVIDLQKCIGCSACTIACKAENLLPPGVVYRPVIEEEIGEYPNVSRRWLPRPCMQCDNPPCVPVCPVNATWKREDGIVVIDYNACIGCRYCLTACPYGARYFDFGEDYTDGTPEKQPYEESTSPEYGREWTRDGQGSPVGNARKCQFCIHRLDA</sequence>
<evidence type="ECO:0000256" key="3">
    <source>
        <dbReference type="ARBA" id="ARBA00023004"/>
    </source>
</evidence>
<organism evidence="7">
    <name type="scientific">marine sediment metagenome</name>
    <dbReference type="NCBI Taxonomy" id="412755"/>
    <lineage>
        <taxon>unclassified sequences</taxon>
        <taxon>metagenomes</taxon>
        <taxon>ecological metagenomes</taxon>
    </lineage>
</organism>
<dbReference type="Pfam" id="PF12797">
    <property type="entry name" value="Fer4_2"/>
    <property type="match status" value="1"/>
</dbReference>